<protein>
    <submittedName>
        <fullName evidence="2">Uncharacterized protein</fullName>
    </submittedName>
</protein>
<evidence type="ECO:0000313" key="3">
    <source>
        <dbReference type="Proteomes" id="UP000193642"/>
    </source>
</evidence>
<gene>
    <name evidence="2" type="ORF">BCR33DRAFT_558399</name>
</gene>
<evidence type="ECO:0000313" key="2">
    <source>
        <dbReference type="EMBL" id="ORY49992.1"/>
    </source>
</evidence>
<evidence type="ECO:0000256" key="1">
    <source>
        <dbReference type="SAM" id="MobiDB-lite"/>
    </source>
</evidence>
<dbReference type="EMBL" id="MCGO01000008">
    <property type="protein sequence ID" value="ORY49992.1"/>
    <property type="molecule type" value="Genomic_DNA"/>
</dbReference>
<proteinExistence type="predicted"/>
<dbReference type="Proteomes" id="UP000193642">
    <property type="component" value="Unassembled WGS sequence"/>
</dbReference>
<organism evidence="2 3">
    <name type="scientific">Rhizoclosmatium globosum</name>
    <dbReference type="NCBI Taxonomy" id="329046"/>
    <lineage>
        <taxon>Eukaryota</taxon>
        <taxon>Fungi</taxon>
        <taxon>Fungi incertae sedis</taxon>
        <taxon>Chytridiomycota</taxon>
        <taxon>Chytridiomycota incertae sedis</taxon>
        <taxon>Chytridiomycetes</taxon>
        <taxon>Chytridiales</taxon>
        <taxon>Chytriomycetaceae</taxon>
        <taxon>Rhizoclosmatium</taxon>
    </lineage>
</organism>
<comment type="caution">
    <text evidence="2">The sequence shown here is derived from an EMBL/GenBank/DDBJ whole genome shotgun (WGS) entry which is preliminary data.</text>
</comment>
<accession>A0A1Y2CSL0</accession>
<sequence length="201" mass="21757">MGSVNAATTSTQQQHRTRVCCCGHAPPGPRTTTAATQRQSELRSRTGPTMPAPTKPRRPLVVTMVRSSSYVFTWKHSTPLSAVKRWALRVNNAASTTDPAAHADHLVDADLDELVLVAHSPARTPHSMPAPLPSASVTARYPPLSANSNSSAAHDREFRRMSTRIDPALLNEFLSTLDEVDAEAVCNFIASYRGPDVVCEC</sequence>
<dbReference type="OrthoDB" id="2152047at2759"/>
<keyword evidence="3" id="KW-1185">Reference proteome</keyword>
<reference evidence="2 3" key="1">
    <citation type="submission" date="2016-07" db="EMBL/GenBank/DDBJ databases">
        <title>Pervasive Adenine N6-methylation of Active Genes in Fungi.</title>
        <authorList>
            <consortium name="DOE Joint Genome Institute"/>
            <person name="Mondo S.J."/>
            <person name="Dannebaum R.O."/>
            <person name="Kuo R.C."/>
            <person name="Labutti K."/>
            <person name="Haridas S."/>
            <person name="Kuo A."/>
            <person name="Salamov A."/>
            <person name="Ahrendt S.R."/>
            <person name="Lipzen A."/>
            <person name="Sullivan W."/>
            <person name="Andreopoulos W.B."/>
            <person name="Clum A."/>
            <person name="Lindquist E."/>
            <person name="Daum C."/>
            <person name="Ramamoorthy G.K."/>
            <person name="Gryganskyi A."/>
            <person name="Culley D."/>
            <person name="Magnuson J.K."/>
            <person name="James T.Y."/>
            <person name="O'Malley M.A."/>
            <person name="Stajich J.E."/>
            <person name="Spatafora J.W."/>
            <person name="Visel A."/>
            <person name="Grigoriev I.V."/>
        </authorList>
    </citation>
    <scope>NUCLEOTIDE SEQUENCE [LARGE SCALE GENOMIC DNA]</scope>
    <source>
        <strain evidence="2 3">JEL800</strain>
    </source>
</reference>
<feature type="region of interest" description="Disordered" evidence="1">
    <location>
        <begin position="24"/>
        <end position="56"/>
    </location>
</feature>
<dbReference type="AlphaFoldDB" id="A0A1Y2CSL0"/>
<feature type="compositionally biased region" description="Low complexity" evidence="1">
    <location>
        <begin position="30"/>
        <end position="39"/>
    </location>
</feature>
<name>A0A1Y2CSL0_9FUNG</name>